<proteinExistence type="predicted"/>
<gene>
    <name evidence="1" type="ORF">GA0074694_4845</name>
</gene>
<evidence type="ECO:0000313" key="2">
    <source>
        <dbReference type="Proteomes" id="UP000198906"/>
    </source>
</evidence>
<sequence length="408" mass="44668">MVSTVVVALHPFAAGPRGVLLSPPCIHSRVGASIGRGGTVSADAGSVSSVNRVDLPGLTGEEPLGFLAAVGLMDQLMETSYLCWDRQDRHAILYCRRHSSVADLVDHLTGQLDRIEHGAAIPHTSGFPVRRRRGAPDPLRVRPADYRSLLERVSRSSGGRHRLEATVTGRATDEDGFCVVNPLVAVRGRQTVGSFWYYPMRDVRQDPRRLLTEALTSWRRVDGSEGWLLDHHASYSTHPGLHGPGGSGAVPGATWLATLAVPTFGYRRRNGVKAGRPVLPNGWFRLGAEDVFLWPLWTLPVSRDVLSSVWNVGWASDAWKLDRDRDGTLRASIGTTHGVPAPNSIDHAVDLDIFTMCAAVRRGTRGPLTPVPTATLRRADERSSYPAWAGWDRRYPDVGDYPGRYGWG</sequence>
<evidence type="ECO:0000313" key="1">
    <source>
        <dbReference type="EMBL" id="SCL27551.1"/>
    </source>
</evidence>
<dbReference type="AlphaFoldDB" id="A0A1C6SDT7"/>
<keyword evidence="2" id="KW-1185">Reference proteome</keyword>
<accession>A0A1C6SDT7</accession>
<protein>
    <submittedName>
        <fullName evidence="1">Uncharacterized protein</fullName>
    </submittedName>
</protein>
<reference evidence="2" key="1">
    <citation type="submission" date="2016-06" db="EMBL/GenBank/DDBJ databases">
        <authorList>
            <person name="Varghese N."/>
        </authorList>
    </citation>
    <scope>NUCLEOTIDE SEQUENCE [LARGE SCALE GENOMIC DNA]</scope>
    <source>
        <strain evidence="2">DSM 46123</strain>
    </source>
</reference>
<name>A0A1C6SDT7_9ACTN</name>
<dbReference type="STRING" id="47866.GA0074694_4845"/>
<dbReference type="Proteomes" id="UP000198906">
    <property type="component" value="Unassembled WGS sequence"/>
</dbReference>
<dbReference type="EMBL" id="FMHU01000002">
    <property type="protein sequence ID" value="SCL27551.1"/>
    <property type="molecule type" value="Genomic_DNA"/>
</dbReference>
<organism evidence="1 2">
    <name type="scientific">Micromonospora inyonensis</name>
    <dbReference type="NCBI Taxonomy" id="47866"/>
    <lineage>
        <taxon>Bacteria</taxon>
        <taxon>Bacillati</taxon>
        <taxon>Actinomycetota</taxon>
        <taxon>Actinomycetes</taxon>
        <taxon>Micromonosporales</taxon>
        <taxon>Micromonosporaceae</taxon>
        <taxon>Micromonospora</taxon>
    </lineage>
</organism>